<dbReference type="GO" id="GO:0004663">
    <property type="term" value="F:Rab geranylgeranyltransferase activity"/>
    <property type="evidence" value="ECO:0007669"/>
    <property type="project" value="UniProtKB-UniRule"/>
</dbReference>
<keyword evidence="3 6" id="KW-0808">Transferase</keyword>
<keyword evidence="4" id="KW-0677">Repeat</keyword>
<evidence type="ECO:0000256" key="1">
    <source>
        <dbReference type="ARBA" id="ARBA00006734"/>
    </source>
</evidence>
<comment type="similarity">
    <text evidence="1 6">Belongs to the protein prenyltransferase subunit alpha family.</text>
</comment>
<accession>A0AAN6N534</accession>
<dbReference type="PANTHER" id="PTHR11129:SF2">
    <property type="entry name" value="GERANYLGERANYL TRANSFERASE TYPE-2 SUBUNIT ALPHA"/>
    <property type="match status" value="1"/>
</dbReference>
<sequence length="406" mass="45764">MESHGVARSIRARTEEQRLQDLEKIKAYRNLENQILSQSASGTYNFALFQLTTELLHLNPEYYTIWNIRRRCLISDLLFRQPCELSPSGASLSTSPNATKERPLDASLPSPSDPIPLYHRFPIAGKNSAGLVASTALADPQRSDIQYQAPNSEGRESDGKVLRSELAFTLSAMDPGIGHPSTAGSDCTGDMGNGTQPSVQDAYQGRTQLPAWGYRRFIVAKLESPELQGKSMAEDEYAYTTKIIGFNLSNFSAWHYRSQLIVRLLDRRGGGDRMRAAFLDEELSVVRRALNVGPDDQSLWYYHQFLVSQISEYGDGHTIAPALTVDERAAYLRHEIEEINDLLEDYGDIKWIYEGLLECTLALKQLEQRAERGGGIFDVKTWLVKLQALDPMRSGRWSDLERRVRD</sequence>
<comment type="catalytic activity">
    <reaction evidence="5 6">
        <text>geranylgeranyl diphosphate + L-cysteinyl-[protein] = S-geranylgeranyl-L-cysteinyl-[protein] + diphosphate</text>
        <dbReference type="Rhea" id="RHEA:21240"/>
        <dbReference type="Rhea" id="RHEA-COMP:10131"/>
        <dbReference type="Rhea" id="RHEA-COMP:11537"/>
        <dbReference type="ChEBI" id="CHEBI:29950"/>
        <dbReference type="ChEBI" id="CHEBI:33019"/>
        <dbReference type="ChEBI" id="CHEBI:57533"/>
        <dbReference type="ChEBI" id="CHEBI:86021"/>
        <dbReference type="EC" id="2.5.1.60"/>
    </reaction>
</comment>
<dbReference type="Gene3D" id="1.25.40.120">
    <property type="entry name" value="Protein prenylyltransferase"/>
    <property type="match status" value="2"/>
</dbReference>
<keyword evidence="2 6" id="KW-0637">Prenyltransferase</keyword>
<evidence type="ECO:0000313" key="9">
    <source>
        <dbReference type="Proteomes" id="UP001303473"/>
    </source>
</evidence>
<evidence type="ECO:0000256" key="3">
    <source>
        <dbReference type="ARBA" id="ARBA00022679"/>
    </source>
</evidence>
<dbReference type="GO" id="GO:0005968">
    <property type="term" value="C:Rab-protein geranylgeranyltransferase complex"/>
    <property type="evidence" value="ECO:0007669"/>
    <property type="project" value="TreeGrafter"/>
</dbReference>
<dbReference type="AlphaFoldDB" id="A0AAN6N534"/>
<dbReference type="EC" id="2.5.1.60" evidence="6"/>
<reference evidence="9" key="1">
    <citation type="journal article" date="2023" name="Mol. Phylogenet. Evol.">
        <title>Genome-scale phylogeny and comparative genomics of the fungal order Sordariales.</title>
        <authorList>
            <person name="Hensen N."/>
            <person name="Bonometti L."/>
            <person name="Westerberg I."/>
            <person name="Brannstrom I.O."/>
            <person name="Guillou S."/>
            <person name="Cros-Aarteil S."/>
            <person name="Calhoun S."/>
            <person name="Haridas S."/>
            <person name="Kuo A."/>
            <person name="Mondo S."/>
            <person name="Pangilinan J."/>
            <person name="Riley R."/>
            <person name="LaButti K."/>
            <person name="Andreopoulos B."/>
            <person name="Lipzen A."/>
            <person name="Chen C."/>
            <person name="Yan M."/>
            <person name="Daum C."/>
            <person name="Ng V."/>
            <person name="Clum A."/>
            <person name="Steindorff A."/>
            <person name="Ohm R.A."/>
            <person name="Martin F."/>
            <person name="Silar P."/>
            <person name="Natvig D.O."/>
            <person name="Lalanne C."/>
            <person name="Gautier V."/>
            <person name="Ament-Velasquez S.L."/>
            <person name="Kruys A."/>
            <person name="Hutchinson M.I."/>
            <person name="Powell A.J."/>
            <person name="Barry K."/>
            <person name="Miller A.N."/>
            <person name="Grigoriev I.V."/>
            <person name="Debuchy R."/>
            <person name="Gladieux P."/>
            <person name="Hiltunen Thoren M."/>
            <person name="Johannesson H."/>
        </authorList>
    </citation>
    <scope>NUCLEOTIDE SEQUENCE [LARGE SCALE GENOMIC DNA]</scope>
    <source>
        <strain evidence="9">CBS 340.73</strain>
    </source>
</reference>
<feature type="compositionally biased region" description="Polar residues" evidence="7">
    <location>
        <begin position="88"/>
        <end position="98"/>
    </location>
</feature>
<keyword evidence="9" id="KW-1185">Reference proteome</keyword>
<dbReference type="EMBL" id="MU853831">
    <property type="protein sequence ID" value="KAK3938383.1"/>
    <property type="molecule type" value="Genomic_DNA"/>
</dbReference>
<evidence type="ECO:0000313" key="8">
    <source>
        <dbReference type="EMBL" id="KAK3938383.1"/>
    </source>
</evidence>
<gene>
    <name evidence="8" type="ORF">QBC46DRAFT_410281</name>
</gene>
<dbReference type="Pfam" id="PF01239">
    <property type="entry name" value="PPTA"/>
    <property type="match status" value="3"/>
</dbReference>
<feature type="region of interest" description="Disordered" evidence="7">
    <location>
        <begin position="86"/>
        <end position="111"/>
    </location>
</feature>
<comment type="caution">
    <text evidence="8">The sequence shown here is derived from an EMBL/GenBank/DDBJ whole genome shotgun (WGS) entry which is preliminary data.</text>
</comment>
<dbReference type="GO" id="GO:0097354">
    <property type="term" value="P:prenylation"/>
    <property type="evidence" value="ECO:0007669"/>
    <property type="project" value="UniProtKB-UniRule"/>
</dbReference>
<dbReference type="Proteomes" id="UP001303473">
    <property type="component" value="Unassembled WGS sequence"/>
</dbReference>
<proteinExistence type="inferred from homology"/>
<dbReference type="SUPFAM" id="SSF48439">
    <property type="entry name" value="Protein prenylyltransferase"/>
    <property type="match status" value="2"/>
</dbReference>
<evidence type="ECO:0000256" key="4">
    <source>
        <dbReference type="ARBA" id="ARBA00022737"/>
    </source>
</evidence>
<evidence type="ECO:0000256" key="2">
    <source>
        <dbReference type="ARBA" id="ARBA00022602"/>
    </source>
</evidence>
<dbReference type="PANTHER" id="PTHR11129">
    <property type="entry name" value="PROTEIN FARNESYLTRANSFERASE ALPHA SUBUNIT/RAB GERANYLGERANYL TRANSFERASE ALPHA SUBUNIT"/>
    <property type="match status" value="1"/>
</dbReference>
<protein>
    <recommendedName>
        <fullName evidence="6">Geranylgeranyl transferase type-2 subunit alpha</fullName>
        <ecNumber evidence="6">2.5.1.60</ecNumber>
    </recommendedName>
    <alternativeName>
        <fullName evidence="6">Geranylgeranyl transferase type II subunit alpha</fullName>
    </alternativeName>
</protein>
<comment type="function">
    <text evidence="6">Catalyzes the transfer of a geranyl-geranyl moiety from geranyl-geranyl pyrophosphate to cysteines occuring in specific C-terminal amino acid sequences.</text>
</comment>
<evidence type="ECO:0000256" key="5">
    <source>
        <dbReference type="ARBA" id="ARBA00047658"/>
    </source>
</evidence>
<evidence type="ECO:0000256" key="7">
    <source>
        <dbReference type="SAM" id="MobiDB-lite"/>
    </source>
</evidence>
<dbReference type="PROSITE" id="PS51147">
    <property type="entry name" value="PFTA"/>
    <property type="match status" value="2"/>
</dbReference>
<name>A0AAN6N534_9PEZI</name>
<organism evidence="8 9">
    <name type="scientific">Diplogelasinospora grovesii</name>
    <dbReference type="NCBI Taxonomy" id="303347"/>
    <lineage>
        <taxon>Eukaryota</taxon>
        <taxon>Fungi</taxon>
        <taxon>Dikarya</taxon>
        <taxon>Ascomycota</taxon>
        <taxon>Pezizomycotina</taxon>
        <taxon>Sordariomycetes</taxon>
        <taxon>Sordariomycetidae</taxon>
        <taxon>Sordariales</taxon>
        <taxon>Diplogelasinosporaceae</taxon>
        <taxon>Diplogelasinospora</taxon>
    </lineage>
</organism>
<dbReference type="InterPro" id="IPR002088">
    <property type="entry name" value="Prenyl_trans_a"/>
</dbReference>
<evidence type="ECO:0000256" key="6">
    <source>
        <dbReference type="RuleBase" id="RU367120"/>
    </source>
</evidence>